<organism evidence="4 5">
    <name type="scientific">Paracoccus pacificus</name>
    <dbReference type="NCBI Taxonomy" id="1463598"/>
    <lineage>
        <taxon>Bacteria</taxon>
        <taxon>Pseudomonadati</taxon>
        <taxon>Pseudomonadota</taxon>
        <taxon>Alphaproteobacteria</taxon>
        <taxon>Rhodobacterales</taxon>
        <taxon>Paracoccaceae</taxon>
        <taxon>Paracoccus</taxon>
    </lineage>
</organism>
<dbReference type="Gene3D" id="3.40.630.30">
    <property type="match status" value="1"/>
</dbReference>
<dbReference type="InterPro" id="IPR016181">
    <property type="entry name" value="Acyl_CoA_acyltransferase"/>
</dbReference>
<evidence type="ECO:0000313" key="5">
    <source>
        <dbReference type="Proteomes" id="UP001597213"/>
    </source>
</evidence>
<name>A0ABW4R469_9RHOB</name>
<dbReference type="Pfam" id="PF13601">
    <property type="entry name" value="HTH_34"/>
    <property type="match status" value="1"/>
</dbReference>
<proteinExistence type="predicted"/>
<evidence type="ECO:0000259" key="3">
    <source>
        <dbReference type="PROSITE" id="PS51186"/>
    </source>
</evidence>
<evidence type="ECO:0000256" key="2">
    <source>
        <dbReference type="ARBA" id="ARBA00023315"/>
    </source>
</evidence>
<dbReference type="InterPro" id="IPR027395">
    <property type="entry name" value="WH_DNA-bd_dom"/>
</dbReference>
<dbReference type="Gene3D" id="1.10.10.10">
    <property type="entry name" value="Winged helix-like DNA-binding domain superfamily/Winged helix DNA-binding domain"/>
    <property type="match status" value="1"/>
</dbReference>
<dbReference type="InterPro" id="IPR036390">
    <property type="entry name" value="WH_DNA-bd_sf"/>
</dbReference>
<dbReference type="PANTHER" id="PTHR43877">
    <property type="entry name" value="AMINOALKYLPHOSPHONATE N-ACETYLTRANSFERASE-RELATED-RELATED"/>
    <property type="match status" value="1"/>
</dbReference>
<dbReference type="SUPFAM" id="SSF46785">
    <property type="entry name" value="Winged helix' DNA-binding domain"/>
    <property type="match status" value="1"/>
</dbReference>
<dbReference type="CDD" id="cd04301">
    <property type="entry name" value="NAT_SF"/>
    <property type="match status" value="1"/>
</dbReference>
<dbReference type="EC" id="2.3.1.-" evidence="4"/>
<dbReference type="SUPFAM" id="SSF55729">
    <property type="entry name" value="Acyl-CoA N-acyltransferases (Nat)"/>
    <property type="match status" value="1"/>
</dbReference>
<dbReference type="InterPro" id="IPR050832">
    <property type="entry name" value="Bact_Acetyltransf"/>
</dbReference>
<dbReference type="InterPro" id="IPR036388">
    <property type="entry name" value="WH-like_DNA-bd_sf"/>
</dbReference>
<dbReference type="PANTHER" id="PTHR43877:SF2">
    <property type="entry name" value="AMINOALKYLPHOSPHONATE N-ACETYLTRANSFERASE-RELATED"/>
    <property type="match status" value="1"/>
</dbReference>
<evidence type="ECO:0000256" key="1">
    <source>
        <dbReference type="ARBA" id="ARBA00022679"/>
    </source>
</evidence>
<dbReference type="InterPro" id="IPR000182">
    <property type="entry name" value="GNAT_dom"/>
</dbReference>
<reference evidence="5" key="1">
    <citation type="journal article" date="2019" name="Int. J. Syst. Evol. Microbiol.">
        <title>The Global Catalogue of Microorganisms (GCM) 10K type strain sequencing project: providing services to taxonomists for standard genome sequencing and annotation.</title>
        <authorList>
            <consortium name="The Broad Institute Genomics Platform"/>
            <consortium name="The Broad Institute Genome Sequencing Center for Infectious Disease"/>
            <person name="Wu L."/>
            <person name="Ma J."/>
        </authorList>
    </citation>
    <scope>NUCLEOTIDE SEQUENCE [LARGE SCALE GENOMIC DNA]</scope>
    <source>
        <strain evidence="5">CCUG 56029</strain>
    </source>
</reference>
<dbReference type="Pfam" id="PF00583">
    <property type="entry name" value="Acetyltransf_1"/>
    <property type="match status" value="1"/>
</dbReference>
<comment type="caution">
    <text evidence="4">The sequence shown here is derived from an EMBL/GenBank/DDBJ whole genome shotgun (WGS) entry which is preliminary data.</text>
</comment>
<dbReference type="PROSITE" id="PS51186">
    <property type="entry name" value="GNAT"/>
    <property type="match status" value="1"/>
</dbReference>
<sequence>MQDAIARIRRFQRAVTTEVGALDESFLGRGRPLGVARVLNAIGGGKSDVSEIRSYLGLDSGLMSRMLRSLEAEQLIEVDKDTSDSRRRHVRLTPSGKQEYAAYESLADEQAAIMLRRHQNPVGLLKAMDVIASALARERIDCFEVDPTDARAQSSMLAYYAELSERLERGFDVALSKDPDAKDMVKPRGAFVIAVSDGLTIGCGGLKGTDKGYAEIKRLWVSPVARGLGVSRTMMSTLERIACELGIETLRLDTNSALTEAVGLYEKSGWKEIPRFNDDPYPDRFFEKRLPAT</sequence>
<keyword evidence="5" id="KW-1185">Reference proteome</keyword>
<dbReference type="EMBL" id="JBHUEN010000008">
    <property type="protein sequence ID" value="MFD1880805.1"/>
    <property type="molecule type" value="Genomic_DNA"/>
</dbReference>
<protein>
    <submittedName>
        <fullName evidence="4">GNAT family N-acetyltransferase</fullName>
        <ecNumber evidence="4">2.3.1.-</ecNumber>
    </submittedName>
</protein>
<dbReference type="Proteomes" id="UP001597213">
    <property type="component" value="Unassembled WGS sequence"/>
</dbReference>
<evidence type="ECO:0000313" key="4">
    <source>
        <dbReference type="EMBL" id="MFD1880805.1"/>
    </source>
</evidence>
<dbReference type="GO" id="GO:0016746">
    <property type="term" value="F:acyltransferase activity"/>
    <property type="evidence" value="ECO:0007669"/>
    <property type="project" value="UniProtKB-KW"/>
</dbReference>
<keyword evidence="1 4" id="KW-0808">Transferase</keyword>
<keyword evidence="2 4" id="KW-0012">Acyltransferase</keyword>
<feature type="domain" description="N-acetyltransferase" evidence="3">
    <location>
        <begin position="143"/>
        <end position="291"/>
    </location>
</feature>
<accession>A0ABW4R469</accession>
<dbReference type="RefSeq" id="WP_379140161.1">
    <property type="nucleotide sequence ID" value="NZ_JBHUEN010000008.1"/>
</dbReference>
<gene>
    <name evidence="4" type="ORF">ACFSCT_03635</name>
</gene>